<organism evidence="1 2">
    <name type="scientific">Stachybotrys elegans</name>
    <dbReference type="NCBI Taxonomy" id="80388"/>
    <lineage>
        <taxon>Eukaryota</taxon>
        <taxon>Fungi</taxon>
        <taxon>Dikarya</taxon>
        <taxon>Ascomycota</taxon>
        <taxon>Pezizomycotina</taxon>
        <taxon>Sordariomycetes</taxon>
        <taxon>Hypocreomycetidae</taxon>
        <taxon>Hypocreales</taxon>
        <taxon>Stachybotryaceae</taxon>
        <taxon>Stachybotrys</taxon>
    </lineage>
</organism>
<keyword evidence="2" id="KW-1185">Reference proteome</keyword>
<sequence length="168" mass="18694">MAWEPRKYVAAGVLGGTVEIDALAGAEADGQDDSGELYWPKVPQSYQPPPPELEHAVKEVWYITELLSIAQPLTKLDADWVLEYTNAFQALNKPLPPLATPSSANKLDDWKLELSDQASEEADKLFALLKTQRTNAVPYFQTNRPPQPHTAMILTFAYGPDDDLCRQP</sequence>
<evidence type="ECO:0000313" key="2">
    <source>
        <dbReference type="Proteomes" id="UP000813444"/>
    </source>
</evidence>
<dbReference type="OrthoDB" id="5211520at2759"/>
<name>A0A8K0SW99_9HYPO</name>
<dbReference type="EMBL" id="JAGPNK010000003">
    <property type="protein sequence ID" value="KAH7324848.1"/>
    <property type="molecule type" value="Genomic_DNA"/>
</dbReference>
<protein>
    <submittedName>
        <fullName evidence="1">Uncharacterized protein</fullName>
    </submittedName>
</protein>
<dbReference type="AlphaFoldDB" id="A0A8K0SW99"/>
<gene>
    <name evidence="1" type="ORF">B0I35DRAFT_406602</name>
</gene>
<proteinExistence type="predicted"/>
<reference evidence="1" key="1">
    <citation type="journal article" date="2021" name="Nat. Commun.">
        <title>Genetic determinants of endophytism in the Arabidopsis root mycobiome.</title>
        <authorList>
            <person name="Mesny F."/>
            <person name="Miyauchi S."/>
            <person name="Thiergart T."/>
            <person name="Pickel B."/>
            <person name="Atanasova L."/>
            <person name="Karlsson M."/>
            <person name="Huettel B."/>
            <person name="Barry K.W."/>
            <person name="Haridas S."/>
            <person name="Chen C."/>
            <person name="Bauer D."/>
            <person name="Andreopoulos W."/>
            <person name="Pangilinan J."/>
            <person name="LaButti K."/>
            <person name="Riley R."/>
            <person name="Lipzen A."/>
            <person name="Clum A."/>
            <person name="Drula E."/>
            <person name="Henrissat B."/>
            <person name="Kohler A."/>
            <person name="Grigoriev I.V."/>
            <person name="Martin F.M."/>
            <person name="Hacquard S."/>
        </authorList>
    </citation>
    <scope>NUCLEOTIDE SEQUENCE</scope>
    <source>
        <strain evidence="1">MPI-CAGE-CH-0235</strain>
    </source>
</reference>
<evidence type="ECO:0000313" key="1">
    <source>
        <dbReference type="EMBL" id="KAH7324848.1"/>
    </source>
</evidence>
<comment type="caution">
    <text evidence="1">The sequence shown here is derived from an EMBL/GenBank/DDBJ whole genome shotgun (WGS) entry which is preliminary data.</text>
</comment>
<accession>A0A8K0SW99</accession>
<dbReference type="Proteomes" id="UP000813444">
    <property type="component" value="Unassembled WGS sequence"/>
</dbReference>